<dbReference type="STRING" id="1267423.SAMN05216290_1306"/>
<evidence type="ECO:0000313" key="1">
    <source>
        <dbReference type="EMBL" id="SEW02375.1"/>
    </source>
</evidence>
<evidence type="ECO:0000313" key="2">
    <source>
        <dbReference type="Proteomes" id="UP000199437"/>
    </source>
</evidence>
<accession>A0A1I0NM55</accession>
<protein>
    <submittedName>
        <fullName evidence="1">GDSL-like Lipase/Acylhydrolase family protein</fullName>
    </submittedName>
</protein>
<reference evidence="2" key="1">
    <citation type="submission" date="2016-10" db="EMBL/GenBank/DDBJ databases">
        <authorList>
            <person name="Varghese N."/>
            <person name="Submissions S."/>
        </authorList>
    </citation>
    <scope>NUCLEOTIDE SEQUENCE [LARGE SCALE GENOMIC DNA]</scope>
    <source>
        <strain evidence="2">CGMCC 1.12402</strain>
    </source>
</reference>
<keyword evidence="1" id="KW-0378">Hydrolase</keyword>
<dbReference type="Gene3D" id="3.40.50.1110">
    <property type="entry name" value="SGNH hydrolase"/>
    <property type="match status" value="1"/>
</dbReference>
<dbReference type="GO" id="GO:0016788">
    <property type="term" value="F:hydrolase activity, acting on ester bonds"/>
    <property type="evidence" value="ECO:0007669"/>
    <property type="project" value="UniProtKB-ARBA"/>
</dbReference>
<keyword evidence="2" id="KW-1185">Reference proteome</keyword>
<gene>
    <name evidence="1" type="ORF">SAMN05216290_1306</name>
</gene>
<organism evidence="1 2">
    <name type="scientific">Roseivirga pacifica</name>
    <dbReference type="NCBI Taxonomy" id="1267423"/>
    <lineage>
        <taxon>Bacteria</taxon>
        <taxon>Pseudomonadati</taxon>
        <taxon>Bacteroidota</taxon>
        <taxon>Cytophagia</taxon>
        <taxon>Cytophagales</taxon>
        <taxon>Roseivirgaceae</taxon>
        <taxon>Roseivirga</taxon>
    </lineage>
</organism>
<proteinExistence type="predicted"/>
<dbReference type="EMBL" id="FOIR01000001">
    <property type="protein sequence ID" value="SEW02375.1"/>
    <property type="molecule type" value="Genomic_DNA"/>
</dbReference>
<dbReference type="AlphaFoldDB" id="A0A1I0NM55"/>
<dbReference type="SUPFAM" id="SSF52266">
    <property type="entry name" value="SGNH hydrolase"/>
    <property type="match status" value="1"/>
</dbReference>
<name>A0A1I0NM55_9BACT</name>
<sequence>MFIQLFLAFVLLEIGILILSKTELIKLEEPIYTFENSRRYWAEIDEDFGVWRHPNYKFRHKKTCFDVRYETNSIGARDKERSVVSNGNKRVVLLGDSFAEGWGVNVEDRFSNLLEEETGSDFLNFAVSGAGMTQQYLIYRNKAMEYDHDAVLWAIFPINDLIDDDINYHKKYSYDRYRAYWVGDYPNYHLEHGLDSIQQSHYYLESPDRLKVLLKNFTYTYNLLRWFKNRQRKYSKPEFQQKNEPDYFYFTEAQWDRIRYNIEKMKDLLGDKKLYVFTLPGEHTIKAYQNGNNSVPLRDSLKVLSGELDFEYLDLLENTDTKVGFDWSSYYYNEDCDVHWNELGHKWAATSIKEGFSLE</sequence>
<dbReference type="Proteomes" id="UP000199437">
    <property type="component" value="Unassembled WGS sequence"/>
</dbReference>
<dbReference type="InterPro" id="IPR036514">
    <property type="entry name" value="SGNH_hydro_sf"/>
</dbReference>